<evidence type="ECO:0000313" key="2">
    <source>
        <dbReference type="EMBL" id="CAE0724286.1"/>
    </source>
</evidence>
<gene>
    <name evidence="2" type="ORF">PAUS00366_LOCUS17042</name>
</gene>
<proteinExistence type="predicted"/>
<sequence>MQLPNQHLPITSTSRFHSIPSSRNLPAPGFPSISTRSPQAGSTLPVDHGPFREHGTRTVGTVPTDVASRDPTKDPSKFLAHFSSKVVPPNHCPRHAACPENDPIRRLGSAVAHN</sequence>
<feature type="compositionally biased region" description="Polar residues" evidence="1">
    <location>
        <begin position="32"/>
        <end position="42"/>
    </location>
</feature>
<accession>A0A7S4ARB7</accession>
<protein>
    <submittedName>
        <fullName evidence="2">Uncharacterized protein</fullName>
    </submittedName>
</protein>
<dbReference type="AlphaFoldDB" id="A0A7S4ARB7"/>
<feature type="region of interest" description="Disordered" evidence="1">
    <location>
        <begin position="1"/>
        <end position="75"/>
    </location>
</feature>
<name>A0A7S4ARB7_9STRA</name>
<feature type="compositionally biased region" description="Polar residues" evidence="1">
    <location>
        <begin position="1"/>
        <end position="24"/>
    </location>
</feature>
<dbReference type="EMBL" id="HBIX01024686">
    <property type="protein sequence ID" value="CAE0724286.1"/>
    <property type="molecule type" value="Transcribed_RNA"/>
</dbReference>
<reference evidence="2" key="1">
    <citation type="submission" date="2021-01" db="EMBL/GenBank/DDBJ databases">
        <authorList>
            <person name="Corre E."/>
            <person name="Pelletier E."/>
            <person name="Niang G."/>
            <person name="Scheremetjew M."/>
            <person name="Finn R."/>
            <person name="Kale V."/>
            <person name="Holt S."/>
            <person name="Cochrane G."/>
            <person name="Meng A."/>
            <person name="Brown T."/>
            <person name="Cohen L."/>
        </authorList>
    </citation>
    <scope>NUCLEOTIDE SEQUENCE</scope>
    <source>
        <strain evidence="2">10249 10 AB</strain>
    </source>
</reference>
<organism evidence="2">
    <name type="scientific">Pseudo-nitzschia australis</name>
    <dbReference type="NCBI Taxonomy" id="44445"/>
    <lineage>
        <taxon>Eukaryota</taxon>
        <taxon>Sar</taxon>
        <taxon>Stramenopiles</taxon>
        <taxon>Ochrophyta</taxon>
        <taxon>Bacillariophyta</taxon>
        <taxon>Bacillariophyceae</taxon>
        <taxon>Bacillariophycidae</taxon>
        <taxon>Bacillariales</taxon>
        <taxon>Bacillariaceae</taxon>
        <taxon>Pseudo-nitzschia</taxon>
    </lineage>
</organism>
<evidence type="ECO:0000256" key="1">
    <source>
        <dbReference type="SAM" id="MobiDB-lite"/>
    </source>
</evidence>